<dbReference type="InterPro" id="IPR045235">
    <property type="entry name" value="PuuE_HpPgdA-like"/>
</dbReference>
<dbReference type="InterPro" id="IPR022560">
    <property type="entry name" value="DUF3473"/>
</dbReference>
<accession>A0A2S7K947</accession>
<dbReference type="Proteomes" id="UP000239504">
    <property type="component" value="Unassembled WGS sequence"/>
</dbReference>
<dbReference type="AlphaFoldDB" id="A0A2S7K947"/>
<dbReference type="OrthoDB" id="9784220at2"/>
<evidence type="ECO:0000256" key="1">
    <source>
        <dbReference type="ARBA" id="ARBA00003236"/>
    </source>
</evidence>
<dbReference type="PANTHER" id="PTHR47561:SF1">
    <property type="entry name" value="POLYSACCHARIDE DEACETYLASE FAMILY PROTEIN (AFU_ORTHOLOGUE AFUA_6G05030)"/>
    <property type="match status" value="1"/>
</dbReference>
<dbReference type="RefSeq" id="WP_104828646.1">
    <property type="nucleotide sequence ID" value="NZ_PJCH01000003.1"/>
</dbReference>
<keyword evidence="7" id="KW-1185">Reference proteome</keyword>
<dbReference type="GO" id="GO:0016810">
    <property type="term" value="F:hydrolase activity, acting on carbon-nitrogen (but not peptide) bonds"/>
    <property type="evidence" value="ECO:0007669"/>
    <property type="project" value="InterPro"/>
</dbReference>
<sequence>MCAQNDISPAENGRRFTLSVDVEDYFQVWAFSDVVSRNSWDGFALRVGDNTRRCLDLFDAHDAKATFFTLGWVAERDPDLIKAIVSRGHELASHGYDHTKVTAQTRGEFHADVMKTKKLLEDIGGADVKGYRAAGFSIGRDTPWAHEALAEAGYLYSSSTHPIAHDHYGDASAPQSPYETAGLIEAPVATANLFGRRVSAAGGGWFRAAPYGFSKMLLEKASKTLQGPAIFYFHPWEIDPDQPRLNRAGLKSKVRHYLNLSTMERKLSRLLSDFSWGRIDEALQPGAAS</sequence>
<dbReference type="SUPFAM" id="SSF88713">
    <property type="entry name" value="Glycoside hydrolase/deacetylase"/>
    <property type="match status" value="1"/>
</dbReference>
<dbReference type="Pfam" id="PF01522">
    <property type="entry name" value="Polysacc_deac_1"/>
    <property type="match status" value="1"/>
</dbReference>
<comment type="caution">
    <text evidence="6">The sequence shown here is derived from an EMBL/GenBank/DDBJ whole genome shotgun (WGS) entry which is preliminary data.</text>
</comment>
<dbReference type="Pfam" id="PF11959">
    <property type="entry name" value="DUF3473"/>
    <property type="match status" value="1"/>
</dbReference>
<proteinExistence type="inferred from homology"/>
<dbReference type="InterPro" id="IPR002509">
    <property type="entry name" value="NODB_dom"/>
</dbReference>
<feature type="domain" description="NodB homology" evidence="5">
    <location>
        <begin position="32"/>
        <end position="289"/>
    </location>
</feature>
<dbReference type="EMBL" id="PJCH01000003">
    <property type="protein sequence ID" value="PQA89008.1"/>
    <property type="molecule type" value="Genomic_DNA"/>
</dbReference>
<dbReference type="InterPro" id="IPR014344">
    <property type="entry name" value="XrtA_polysacc_deacetyl"/>
</dbReference>
<dbReference type="Gene3D" id="3.20.20.370">
    <property type="entry name" value="Glycoside hydrolase/deacetylase"/>
    <property type="match status" value="1"/>
</dbReference>
<comment type="similarity">
    <text evidence="2">Belongs to the polysaccharide deacetylase family.</text>
</comment>
<evidence type="ECO:0000256" key="3">
    <source>
        <dbReference type="ARBA" id="ARBA00020071"/>
    </source>
</evidence>
<dbReference type="NCBIfam" id="TIGR03006">
    <property type="entry name" value="pepcterm_polyde"/>
    <property type="match status" value="1"/>
</dbReference>
<evidence type="ECO:0000259" key="5">
    <source>
        <dbReference type="PROSITE" id="PS51677"/>
    </source>
</evidence>
<evidence type="ECO:0000313" key="6">
    <source>
        <dbReference type="EMBL" id="PQA89008.1"/>
    </source>
</evidence>
<gene>
    <name evidence="6" type="ORF">CW354_03400</name>
</gene>
<dbReference type="GO" id="GO:0005975">
    <property type="term" value="P:carbohydrate metabolic process"/>
    <property type="evidence" value="ECO:0007669"/>
    <property type="project" value="InterPro"/>
</dbReference>
<dbReference type="CDD" id="cd10941">
    <property type="entry name" value="CE4_PuuE_HpPgdA_like_2"/>
    <property type="match status" value="1"/>
</dbReference>
<evidence type="ECO:0000256" key="2">
    <source>
        <dbReference type="ARBA" id="ARBA00010973"/>
    </source>
</evidence>
<protein>
    <recommendedName>
        <fullName evidence="3">Chitooligosaccharide deacetylase</fullName>
    </recommendedName>
    <alternativeName>
        <fullName evidence="4">Nodulation protein B</fullName>
    </alternativeName>
</protein>
<name>A0A2S7K947_9PROT</name>
<dbReference type="PANTHER" id="PTHR47561">
    <property type="entry name" value="POLYSACCHARIDE DEACETYLASE FAMILY PROTEIN (AFU_ORTHOLOGUE AFUA_6G05030)"/>
    <property type="match status" value="1"/>
</dbReference>
<evidence type="ECO:0000313" key="7">
    <source>
        <dbReference type="Proteomes" id="UP000239504"/>
    </source>
</evidence>
<dbReference type="InterPro" id="IPR011330">
    <property type="entry name" value="Glyco_hydro/deAcase_b/a-brl"/>
</dbReference>
<evidence type="ECO:0000256" key="4">
    <source>
        <dbReference type="ARBA" id="ARBA00032976"/>
    </source>
</evidence>
<dbReference type="PROSITE" id="PS51677">
    <property type="entry name" value="NODB"/>
    <property type="match status" value="1"/>
</dbReference>
<organism evidence="6 7">
    <name type="scientific">Hyphococcus luteus</name>
    <dbReference type="NCBI Taxonomy" id="2058213"/>
    <lineage>
        <taxon>Bacteria</taxon>
        <taxon>Pseudomonadati</taxon>
        <taxon>Pseudomonadota</taxon>
        <taxon>Alphaproteobacteria</taxon>
        <taxon>Parvularculales</taxon>
        <taxon>Parvularculaceae</taxon>
        <taxon>Hyphococcus</taxon>
    </lineage>
</organism>
<comment type="function">
    <text evidence="1">Is involved in generating a small heat-stable compound (Nod), an acylated oligomer of N-acetylglucosamine, that stimulates mitosis in various plant protoplasts.</text>
</comment>
<reference evidence="6 7" key="1">
    <citation type="submission" date="2017-12" db="EMBL/GenBank/DDBJ databases">
        <authorList>
            <person name="Hurst M.R.H."/>
        </authorList>
    </citation>
    <scope>NUCLEOTIDE SEQUENCE [LARGE SCALE GENOMIC DNA]</scope>
    <source>
        <strain evidence="6 7">SY-3-19</strain>
    </source>
</reference>